<accession>A0A0E9SN14</accession>
<name>A0A0E9SN14_ANGAN</name>
<sequence>MITVSELNYTSISPSLSTYISTIMNHKSFTSYSSLQHLANVYISSRLE</sequence>
<reference evidence="1" key="2">
    <citation type="journal article" date="2015" name="Fish Shellfish Immunol.">
        <title>Early steps in the European eel (Anguilla anguilla)-Vibrio vulnificus interaction in the gills: Role of the RtxA13 toxin.</title>
        <authorList>
            <person name="Callol A."/>
            <person name="Pajuelo D."/>
            <person name="Ebbesson L."/>
            <person name="Teles M."/>
            <person name="MacKenzie S."/>
            <person name="Amaro C."/>
        </authorList>
    </citation>
    <scope>NUCLEOTIDE SEQUENCE</scope>
</reference>
<reference evidence="1" key="1">
    <citation type="submission" date="2014-11" db="EMBL/GenBank/DDBJ databases">
        <authorList>
            <person name="Amaro Gonzalez C."/>
        </authorList>
    </citation>
    <scope>NUCLEOTIDE SEQUENCE</scope>
</reference>
<evidence type="ECO:0000313" key="1">
    <source>
        <dbReference type="EMBL" id="JAH42060.1"/>
    </source>
</evidence>
<protein>
    <submittedName>
        <fullName evidence="1">Uncharacterized protein</fullName>
    </submittedName>
</protein>
<dbReference type="AlphaFoldDB" id="A0A0E9SN14"/>
<dbReference type="EMBL" id="GBXM01066517">
    <property type="protein sequence ID" value="JAH42060.1"/>
    <property type="molecule type" value="Transcribed_RNA"/>
</dbReference>
<proteinExistence type="predicted"/>
<organism evidence="1">
    <name type="scientific">Anguilla anguilla</name>
    <name type="common">European freshwater eel</name>
    <name type="synonym">Muraena anguilla</name>
    <dbReference type="NCBI Taxonomy" id="7936"/>
    <lineage>
        <taxon>Eukaryota</taxon>
        <taxon>Metazoa</taxon>
        <taxon>Chordata</taxon>
        <taxon>Craniata</taxon>
        <taxon>Vertebrata</taxon>
        <taxon>Euteleostomi</taxon>
        <taxon>Actinopterygii</taxon>
        <taxon>Neopterygii</taxon>
        <taxon>Teleostei</taxon>
        <taxon>Anguilliformes</taxon>
        <taxon>Anguillidae</taxon>
        <taxon>Anguilla</taxon>
    </lineage>
</organism>